<sequence length="478" mass="55435">MMCSIEQYVESLKLFESEDSYKQKQIHIKRLKNIATEWVLQISQSRDCSPENNSAMLPCDILIQGSTSLGVSFKDSDVDAVLITPNFVFREDFFTSFVEVLRNCPSVSDLLVISDSIVPLIKMKFETTSVDLVMSRFNLPSVPSYITFDMDPERFYFNIDQYSVHGLSGCHFAEKIRTLVPNMTVFLELLKMIKVWAHRRQISHNVYGFPSNIGWVIMCAYLCIYLGRDSDLECIPLVILVKMFFNYFANWQWPSPVTIAPIYTSHELKLYSWEPKQVPQETMPIITPVYPHQNASFLVRPSTLEMVVNELKRGGEILAEITLGKACWDELFEPYDIVREYKHFLKFELTLDTFEELKRIGGLVDSRLRELAALLEGDKDIRAVRIAKYQQPRKVLVVPEAPAKLNGDCYKFERSWLLGMQINRTYPLQKGLKVEQIIDITNYIQMFYLNLQDRESHVNFIEILKPSYVKQCDLIAEA</sequence>
<dbReference type="SUPFAM" id="SSF81631">
    <property type="entry name" value="PAP/OAS1 substrate-binding domain"/>
    <property type="match status" value="1"/>
</dbReference>
<evidence type="ECO:0000259" key="14">
    <source>
        <dbReference type="Pfam" id="PF04928"/>
    </source>
</evidence>
<organism evidence="16 17">
    <name type="scientific">Hymenolepis diminuta</name>
    <name type="common">Rat tapeworm</name>
    <dbReference type="NCBI Taxonomy" id="6216"/>
    <lineage>
        <taxon>Eukaryota</taxon>
        <taxon>Metazoa</taxon>
        <taxon>Spiralia</taxon>
        <taxon>Lophotrochozoa</taxon>
        <taxon>Platyhelminthes</taxon>
        <taxon>Cestoda</taxon>
        <taxon>Eucestoda</taxon>
        <taxon>Cyclophyllidea</taxon>
        <taxon>Hymenolepididae</taxon>
        <taxon>Hymenolepis</taxon>
    </lineage>
</organism>
<evidence type="ECO:0000256" key="13">
    <source>
        <dbReference type="ARBA" id="ARBA00048830"/>
    </source>
</evidence>
<protein>
    <recommendedName>
        <fullName evidence="5">polynucleotide adenylyltransferase</fullName>
        <ecNumber evidence="5">2.7.7.19</ecNumber>
    </recommendedName>
</protein>
<dbReference type="PANTHER" id="PTHR10682:SF10">
    <property type="entry name" value="POLYNUCLEOTIDE ADENYLYLTRANSFERASE"/>
    <property type="match status" value="1"/>
</dbReference>
<evidence type="ECO:0000256" key="2">
    <source>
        <dbReference type="ARBA" id="ARBA00001946"/>
    </source>
</evidence>
<evidence type="ECO:0000259" key="15">
    <source>
        <dbReference type="Pfam" id="PF20750"/>
    </source>
</evidence>
<dbReference type="GO" id="GO:0031123">
    <property type="term" value="P:RNA 3'-end processing"/>
    <property type="evidence" value="ECO:0007669"/>
    <property type="project" value="InterPro"/>
</dbReference>
<evidence type="ECO:0000256" key="7">
    <source>
        <dbReference type="ARBA" id="ARBA00022679"/>
    </source>
</evidence>
<dbReference type="InterPro" id="IPR048840">
    <property type="entry name" value="PolA_pol_NTPase"/>
</dbReference>
<dbReference type="Proteomes" id="UP000321570">
    <property type="component" value="Unassembled WGS sequence"/>
</dbReference>
<keyword evidence="10" id="KW-0067">ATP-binding</keyword>
<keyword evidence="7" id="KW-0808">Transferase</keyword>
<evidence type="ECO:0000256" key="4">
    <source>
        <dbReference type="ARBA" id="ARBA00010912"/>
    </source>
</evidence>
<dbReference type="Pfam" id="PF04928">
    <property type="entry name" value="PAP_central"/>
    <property type="match status" value="1"/>
</dbReference>
<keyword evidence="6" id="KW-0507">mRNA processing</keyword>
<dbReference type="SUPFAM" id="SSF81301">
    <property type="entry name" value="Nucleotidyltransferase"/>
    <property type="match status" value="1"/>
</dbReference>
<comment type="catalytic activity">
    <reaction evidence="13">
        <text>RNA(n) + ATP = RNA(n)-3'-adenine ribonucleotide + diphosphate</text>
        <dbReference type="Rhea" id="RHEA:11332"/>
        <dbReference type="Rhea" id="RHEA-COMP:14527"/>
        <dbReference type="Rhea" id="RHEA-COMP:17347"/>
        <dbReference type="ChEBI" id="CHEBI:30616"/>
        <dbReference type="ChEBI" id="CHEBI:33019"/>
        <dbReference type="ChEBI" id="CHEBI:140395"/>
        <dbReference type="ChEBI" id="CHEBI:173115"/>
        <dbReference type="EC" id="2.7.7.19"/>
    </reaction>
</comment>
<dbReference type="Gene3D" id="3.30.460.10">
    <property type="entry name" value="Beta Polymerase, domain 2"/>
    <property type="match status" value="1"/>
</dbReference>
<feature type="domain" description="Poly(A) polymerase nucleotidyltransferase" evidence="15">
    <location>
        <begin position="6"/>
        <end position="180"/>
    </location>
</feature>
<dbReference type="CDD" id="cd05402">
    <property type="entry name" value="NT_PAP_TUTase"/>
    <property type="match status" value="1"/>
</dbReference>
<evidence type="ECO:0000256" key="8">
    <source>
        <dbReference type="ARBA" id="ARBA00022723"/>
    </source>
</evidence>
<comment type="cofactor">
    <cofactor evidence="2">
        <name>Mg(2+)</name>
        <dbReference type="ChEBI" id="CHEBI:18420"/>
    </cofactor>
</comment>
<dbReference type="InterPro" id="IPR007012">
    <property type="entry name" value="PolA_pol_cen_dom"/>
</dbReference>
<evidence type="ECO:0000313" key="17">
    <source>
        <dbReference type="Proteomes" id="UP000321570"/>
    </source>
</evidence>
<dbReference type="InterPro" id="IPR043519">
    <property type="entry name" value="NT_sf"/>
</dbReference>
<keyword evidence="9" id="KW-0547">Nucleotide-binding</keyword>
<evidence type="ECO:0000256" key="9">
    <source>
        <dbReference type="ARBA" id="ARBA00022741"/>
    </source>
</evidence>
<gene>
    <name evidence="16" type="ORF">WMSIL1_LOCUS11077</name>
</gene>
<dbReference type="GO" id="GO:1990817">
    <property type="term" value="F:poly(A) RNA polymerase activity"/>
    <property type="evidence" value="ECO:0007669"/>
    <property type="project" value="UniProtKB-EC"/>
</dbReference>
<dbReference type="GO" id="GO:0005634">
    <property type="term" value="C:nucleus"/>
    <property type="evidence" value="ECO:0007669"/>
    <property type="project" value="UniProtKB-SubCell"/>
</dbReference>
<proteinExistence type="inferred from homology"/>
<accession>A0A564Z0Y5</accession>
<keyword evidence="8" id="KW-0479">Metal-binding</keyword>
<evidence type="ECO:0000313" key="16">
    <source>
        <dbReference type="EMBL" id="VUZ52623.1"/>
    </source>
</evidence>
<keyword evidence="11" id="KW-0460">Magnesium</keyword>
<dbReference type="Pfam" id="PF20750">
    <property type="entry name" value="PAP_NTPase"/>
    <property type="match status" value="1"/>
</dbReference>
<comment type="similarity">
    <text evidence="4">Belongs to the poly(A) polymerase family.</text>
</comment>
<keyword evidence="12" id="KW-0539">Nucleus</keyword>
<evidence type="ECO:0000256" key="10">
    <source>
        <dbReference type="ARBA" id="ARBA00022840"/>
    </source>
</evidence>
<comment type="cofactor">
    <cofactor evidence="1">
        <name>Mn(2+)</name>
        <dbReference type="ChEBI" id="CHEBI:29035"/>
    </cofactor>
</comment>
<dbReference type="GO" id="GO:0046872">
    <property type="term" value="F:metal ion binding"/>
    <property type="evidence" value="ECO:0007669"/>
    <property type="project" value="UniProtKB-KW"/>
</dbReference>
<dbReference type="GO" id="GO:0005524">
    <property type="term" value="F:ATP binding"/>
    <property type="evidence" value="ECO:0007669"/>
    <property type="project" value="UniProtKB-KW"/>
</dbReference>
<dbReference type="Gene3D" id="3.30.70.590">
    <property type="entry name" value="Poly(A) polymerase predicted RNA binding domain"/>
    <property type="match status" value="1"/>
</dbReference>
<feature type="domain" description="Poly(A) polymerase central" evidence="14">
    <location>
        <begin position="186"/>
        <end position="333"/>
    </location>
</feature>
<dbReference type="Gene3D" id="1.10.1410.10">
    <property type="match status" value="1"/>
</dbReference>
<dbReference type="AlphaFoldDB" id="A0A564Z0Y5"/>
<evidence type="ECO:0000256" key="11">
    <source>
        <dbReference type="ARBA" id="ARBA00022842"/>
    </source>
</evidence>
<keyword evidence="17" id="KW-1185">Reference proteome</keyword>
<evidence type="ECO:0000256" key="5">
    <source>
        <dbReference type="ARBA" id="ARBA00012388"/>
    </source>
</evidence>
<dbReference type="InterPro" id="IPR011068">
    <property type="entry name" value="NuclTrfase_I-like_C"/>
</dbReference>
<dbReference type="GO" id="GO:0006397">
    <property type="term" value="P:mRNA processing"/>
    <property type="evidence" value="ECO:0007669"/>
    <property type="project" value="UniProtKB-KW"/>
</dbReference>
<dbReference type="EC" id="2.7.7.19" evidence="5"/>
<name>A0A564Z0Y5_HYMDI</name>
<dbReference type="EMBL" id="CABIJS010000510">
    <property type="protein sequence ID" value="VUZ52623.1"/>
    <property type="molecule type" value="Genomic_DNA"/>
</dbReference>
<dbReference type="SUPFAM" id="SSF55003">
    <property type="entry name" value="PAP/Archaeal CCA-adding enzyme, C-terminal domain"/>
    <property type="match status" value="1"/>
</dbReference>
<reference evidence="16 17" key="1">
    <citation type="submission" date="2019-07" db="EMBL/GenBank/DDBJ databases">
        <authorList>
            <person name="Jastrzebski P J."/>
            <person name="Paukszto L."/>
            <person name="Jastrzebski P J."/>
        </authorList>
    </citation>
    <scope>NUCLEOTIDE SEQUENCE [LARGE SCALE GENOMIC DNA]</scope>
    <source>
        <strain evidence="16 17">WMS-il1</strain>
    </source>
</reference>
<dbReference type="PANTHER" id="PTHR10682">
    <property type="entry name" value="POLY A POLYMERASE"/>
    <property type="match status" value="1"/>
</dbReference>
<evidence type="ECO:0000256" key="1">
    <source>
        <dbReference type="ARBA" id="ARBA00001936"/>
    </source>
</evidence>
<comment type="subcellular location">
    <subcellularLocation>
        <location evidence="3">Nucleus</location>
    </subcellularLocation>
</comment>
<evidence type="ECO:0000256" key="6">
    <source>
        <dbReference type="ARBA" id="ARBA00022664"/>
    </source>
</evidence>
<evidence type="ECO:0000256" key="3">
    <source>
        <dbReference type="ARBA" id="ARBA00004123"/>
    </source>
</evidence>
<evidence type="ECO:0000256" key="12">
    <source>
        <dbReference type="ARBA" id="ARBA00023242"/>
    </source>
</evidence>
<dbReference type="GO" id="GO:0003723">
    <property type="term" value="F:RNA binding"/>
    <property type="evidence" value="ECO:0007669"/>
    <property type="project" value="InterPro"/>
</dbReference>